<dbReference type="Proteomes" id="UP000229703">
    <property type="component" value="Unassembled WGS sequence"/>
</dbReference>
<dbReference type="EMBL" id="PFJK01000078">
    <property type="protein sequence ID" value="PIX77597.1"/>
    <property type="molecule type" value="Genomic_DNA"/>
</dbReference>
<dbReference type="InterPro" id="IPR047650">
    <property type="entry name" value="Transpos_IS110"/>
</dbReference>
<reference evidence="3" key="1">
    <citation type="submission" date="2017-09" db="EMBL/GenBank/DDBJ databases">
        <title>Depth-based differentiation of microbial function through sediment-hosted aquifers and enrichment of novel symbionts in the deep terrestrial subsurface.</title>
        <authorList>
            <person name="Probst A.J."/>
            <person name="Ladd B."/>
            <person name="Jarett J.K."/>
            <person name="Geller-Mcgrath D.E."/>
            <person name="Sieber C.M.K."/>
            <person name="Emerson J.B."/>
            <person name="Anantharaman K."/>
            <person name="Thomas B.C."/>
            <person name="Malmstrom R."/>
            <person name="Stieglmeier M."/>
            <person name="Klingl A."/>
            <person name="Woyke T."/>
            <person name="Ryan C.M."/>
            <person name="Banfield J.F."/>
        </authorList>
    </citation>
    <scope>NUCLEOTIDE SEQUENCE [LARGE SCALE GENOMIC DNA]</scope>
</reference>
<dbReference type="GO" id="GO:0003677">
    <property type="term" value="F:DNA binding"/>
    <property type="evidence" value="ECO:0007669"/>
    <property type="project" value="InterPro"/>
</dbReference>
<dbReference type="AlphaFoldDB" id="A0A2M7M4G1"/>
<sequence>MESCFSKLFIKTTKDLMKKELVNPEILSTTRVDKLANVLRRASKGRFSLSKADELKKKAISSFGMKKGADGFSYGLSLLISLVNFIDSLRVPLKERIASLLAVVPQRLTTFPGLDTIGAATFISELGDPADFSNKNQVIAWFGLDVVWRISAARGRGWHISKAGTPYGRRWLYLTAGEFVRFFPPAKAKYLRLRKTCTHKKALSAIAADCAEILFAMYRDNTCFNPGLYH</sequence>
<name>A0A2M7M4G1_9BACT</name>
<organism evidence="2 3">
    <name type="scientific">bacterium (Candidatus Ratteibacteria) CG_4_10_14_3_um_filter_41_18</name>
    <dbReference type="NCBI Taxonomy" id="2014287"/>
    <lineage>
        <taxon>Bacteria</taxon>
        <taxon>Candidatus Ratteibacteria</taxon>
    </lineage>
</organism>
<dbReference type="PANTHER" id="PTHR33055">
    <property type="entry name" value="TRANSPOSASE FOR INSERTION SEQUENCE ELEMENT IS1111A"/>
    <property type="match status" value="1"/>
</dbReference>
<evidence type="ECO:0000313" key="2">
    <source>
        <dbReference type="EMBL" id="PIX77597.1"/>
    </source>
</evidence>
<proteinExistence type="predicted"/>
<evidence type="ECO:0000313" key="3">
    <source>
        <dbReference type="Proteomes" id="UP000229703"/>
    </source>
</evidence>
<comment type="caution">
    <text evidence="2">The sequence shown here is derived from an EMBL/GenBank/DDBJ whole genome shotgun (WGS) entry which is preliminary data.</text>
</comment>
<dbReference type="Pfam" id="PF02371">
    <property type="entry name" value="Transposase_20"/>
    <property type="match status" value="1"/>
</dbReference>
<evidence type="ECO:0000259" key="1">
    <source>
        <dbReference type="Pfam" id="PF02371"/>
    </source>
</evidence>
<dbReference type="GO" id="GO:0006313">
    <property type="term" value="P:DNA transposition"/>
    <property type="evidence" value="ECO:0007669"/>
    <property type="project" value="InterPro"/>
</dbReference>
<dbReference type="GO" id="GO:0004803">
    <property type="term" value="F:transposase activity"/>
    <property type="evidence" value="ECO:0007669"/>
    <property type="project" value="InterPro"/>
</dbReference>
<gene>
    <name evidence="2" type="ORF">COZ37_01850</name>
</gene>
<protein>
    <recommendedName>
        <fullName evidence="1">Transposase IS116/IS110/IS902 C-terminal domain-containing protein</fullName>
    </recommendedName>
</protein>
<feature type="domain" description="Transposase IS116/IS110/IS902 C-terminal" evidence="1">
    <location>
        <begin position="106"/>
        <end position="190"/>
    </location>
</feature>
<dbReference type="InterPro" id="IPR003346">
    <property type="entry name" value="Transposase_20"/>
</dbReference>
<accession>A0A2M7M4G1</accession>